<keyword evidence="2" id="KW-0964">Secreted</keyword>
<dbReference type="SUPFAM" id="SSF50814">
    <property type="entry name" value="Lipocalins"/>
    <property type="match status" value="1"/>
</dbReference>
<evidence type="ECO:0000256" key="2">
    <source>
        <dbReference type="ARBA" id="ARBA00022525"/>
    </source>
</evidence>
<name>Q0MTE4_TRIBS</name>
<evidence type="ECO:0000256" key="6">
    <source>
        <dbReference type="ARBA" id="ARBA00034121"/>
    </source>
</evidence>
<comment type="similarity">
    <text evidence="6">Belongs to the calycin superfamily. Triabin family.</text>
</comment>
<dbReference type="GO" id="GO:0005576">
    <property type="term" value="C:extracellular region"/>
    <property type="evidence" value="ECO:0007669"/>
    <property type="project" value="UniProtKB-SubCell"/>
</dbReference>
<evidence type="ECO:0000256" key="5">
    <source>
        <dbReference type="ARBA" id="ARBA00023240"/>
    </source>
</evidence>
<dbReference type="GO" id="GO:0030682">
    <property type="term" value="P:symbiont-mediated perturbation of host defenses"/>
    <property type="evidence" value="ECO:0007669"/>
    <property type="project" value="InterPro"/>
</dbReference>
<evidence type="ECO:0000256" key="3">
    <source>
        <dbReference type="ARBA" id="ARBA00022656"/>
    </source>
</evidence>
<proteinExistence type="evidence at transcript level"/>
<feature type="signal peptide" evidence="7">
    <location>
        <begin position="1"/>
        <end position="18"/>
    </location>
</feature>
<dbReference type="MEROPS" id="I59.001"/>
<accession>Q0MTE4</accession>
<feature type="chain" id="PRO_5004175115" evidence="7">
    <location>
        <begin position="19"/>
        <end position="163"/>
    </location>
</feature>
<dbReference type="GO" id="GO:0090729">
    <property type="term" value="F:toxin activity"/>
    <property type="evidence" value="ECO:0007669"/>
    <property type="project" value="UniProtKB-KW"/>
</dbReference>
<evidence type="ECO:0000256" key="1">
    <source>
        <dbReference type="ARBA" id="ARBA00004613"/>
    </source>
</evidence>
<evidence type="ECO:0000256" key="4">
    <source>
        <dbReference type="ARBA" id="ARBA00022729"/>
    </source>
</evidence>
<organism evidence="8">
    <name type="scientific">Triatoma brasiliensis</name>
    <name type="common">Blood-sucking bug</name>
    <dbReference type="NCBI Taxonomy" id="65344"/>
    <lineage>
        <taxon>Eukaryota</taxon>
        <taxon>Metazoa</taxon>
        <taxon>Ecdysozoa</taxon>
        <taxon>Arthropoda</taxon>
        <taxon>Hexapoda</taxon>
        <taxon>Insecta</taxon>
        <taxon>Pterygota</taxon>
        <taxon>Neoptera</taxon>
        <taxon>Paraneoptera</taxon>
        <taxon>Hemiptera</taxon>
        <taxon>Heteroptera</taxon>
        <taxon>Panheteroptera</taxon>
        <taxon>Cimicomorpha</taxon>
        <taxon>Reduviidae</taxon>
        <taxon>Triatominae</taxon>
        <taxon>Triatoma</taxon>
    </lineage>
</organism>
<comment type="subcellular location">
    <subcellularLocation>
        <location evidence="1">Secreted</location>
    </subcellularLocation>
</comment>
<dbReference type="InterPro" id="IPR012674">
    <property type="entry name" value="Calycin"/>
</dbReference>
<evidence type="ECO:0000256" key="7">
    <source>
        <dbReference type="SAM" id="SignalP"/>
    </source>
</evidence>
<dbReference type="Gene3D" id="2.40.128.20">
    <property type="match status" value="1"/>
</dbReference>
<keyword evidence="4 7" id="KW-0732">Signal</keyword>
<keyword evidence="3" id="KW-0800">Toxin</keyword>
<reference evidence="8" key="1">
    <citation type="journal article" date="2007" name="Insect Biochem. Mol. Biol.">
        <title>The sialotranscriptome of the blood-sucking bug Triatoma brasiliensis (Hemiptera, Triatominae).</title>
        <authorList>
            <person name="Santos A."/>
            <person name="Ribeiro J.M."/>
            <person name="Lehane M.J."/>
            <person name="Gontijo N.F."/>
            <person name="Veloso A.B."/>
            <person name="Sant'Anna M.R."/>
            <person name="Nascimento Araujo R."/>
            <person name="Grisard E.C."/>
            <person name="Pereira M.H."/>
        </authorList>
    </citation>
    <scope>NUCLEOTIDE SEQUENCE</scope>
    <source>
        <strain evidence="8">TB-553</strain>
    </source>
</reference>
<dbReference type="Pfam" id="PF03973">
    <property type="entry name" value="Triabin"/>
    <property type="match status" value="1"/>
</dbReference>
<keyword evidence="5" id="KW-1199">Hemostasis impairing toxin</keyword>
<sequence length="163" mass="18852">MKTIFVVTFLGILPYAYTRTFNCSEEFAMLDFQPEKFFKERWYLGHGSPITPPGVCQAFHTDDPKGVTLFVESGYKKFESKGISGKFICNGGKKNEEQYSFKCQSEECGVENSDYEVDLKILSTDYYSSALICKSITFANGEKEDNFHTFERTLRYYKDHEFC</sequence>
<dbReference type="EMBL" id="DQ846791">
    <property type="protein sequence ID" value="ABH09425.1"/>
    <property type="molecule type" value="mRNA"/>
</dbReference>
<protein>
    <submittedName>
        <fullName evidence="8">Salivary triabin 1</fullName>
    </submittedName>
</protein>
<dbReference type="AlphaFoldDB" id="Q0MTE4"/>
<dbReference type="InterPro" id="IPR005657">
    <property type="entry name" value="Triabi/Procalin"/>
</dbReference>
<evidence type="ECO:0000313" key="8">
    <source>
        <dbReference type="EMBL" id="ABH09425.1"/>
    </source>
</evidence>